<name>A0A2C9DY49_UREP2</name>
<gene>
    <name evidence="1" type="ordered locus">UPA3_0470</name>
</gene>
<organism evidence="1 2">
    <name type="scientific">Ureaplasma parvum serovar 3 (strain ATCC 27815 / 27 / NCTC 11736)</name>
    <dbReference type="NCBI Taxonomy" id="505682"/>
    <lineage>
        <taxon>Bacteria</taxon>
        <taxon>Bacillati</taxon>
        <taxon>Mycoplasmatota</taxon>
        <taxon>Mycoplasmoidales</taxon>
        <taxon>Mycoplasmoidaceae</taxon>
        <taxon>Ureaplasma</taxon>
    </lineage>
</organism>
<dbReference type="AlphaFoldDB" id="A0A2C9DY49"/>
<sequence length="338" mass="39465">MGLFSKKNKLNQKLTEDKNINITDVLDNNKDIYQLYDETIVTKKVKVRCKNCGVFMWVDYTKTIKSLRNLALTNIQQEQIPVMDEPQILQDCNDLSSAPVNNQEDDIVNEHESTPIEPLHEEVEPEPIKNENQSNEEFIQENIVAPVDEVDNSVKEHTPFTPVSFEFEEPVFENIYSNQKVYAENLFLESLFSEKESLINDDQNDFSWLSKYVSVWNKRDEAELAQLVYDECLLAPQSSVFPNNEYFIEEEYEHIDPDNHHNKHKAQRHHRGHDLIVKKNGKEQIEKAIDDVLPINNGLDKKQQLLLKTVLIEEEFQSDPISKKTWWETESANKSSKK</sequence>
<evidence type="ECO:0000313" key="1">
    <source>
        <dbReference type="EMBL" id="ACA32813.1"/>
    </source>
</evidence>
<dbReference type="GeneID" id="29672577"/>
<dbReference type="Proteomes" id="UP000002162">
    <property type="component" value="Chromosome"/>
</dbReference>
<evidence type="ECO:0000313" key="2">
    <source>
        <dbReference type="Proteomes" id="UP000002162"/>
    </source>
</evidence>
<dbReference type="KEGG" id="upa:UPA3_0470"/>
<dbReference type="EMBL" id="CP000942">
    <property type="protein sequence ID" value="ACA32813.1"/>
    <property type="molecule type" value="Genomic_DNA"/>
</dbReference>
<dbReference type="HOGENOM" id="CLU_831398_0_0_14"/>
<dbReference type="RefSeq" id="WP_006688417.1">
    <property type="nucleotide sequence ID" value="NC_010503.1"/>
</dbReference>
<reference evidence="1 2" key="1">
    <citation type="submission" date="2008-02" db="EMBL/GenBank/DDBJ databases">
        <title>Genome sequence of Ureaplasma parvum serovar 3.</title>
        <authorList>
            <person name="Methe B.A."/>
            <person name="Glass J."/>
            <person name="Waites K."/>
            <person name="Shrivastava S."/>
        </authorList>
    </citation>
    <scope>NUCLEOTIDE SEQUENCE [LARGE SCALE GENOMIC DNA]</scope>
    <source>
        <strain evidence="2">ATCC 27815 / 27 / NCTC 11736</strain>
    </source>
</reference>
<protein>
    <submittedName>
        <fullName evidence="1">Uncharacterized protein</fullName>
    </submittedName>
</protein>
<accession>A0A2C9DY49</accession>
<proteinExistence type="predicted"/>